<proteinExistence type="predicted"/>
<name>A0AAD7BYZ6_9AGAR</name>
<protein>
    <recommendedName>
        <fullName evidence="3">F-box domain-containing protein</fullName>
    </recommendedName>
</protein>
<dbReference type="Proteomes" id="UP001221142">
    <property type="component" value="Unassembled WGS sequence"/>
</dbReference>
<dbReference type="EMBL" id="JARKIF010000007">
    <property type="protein sequence ID" value="KAJ7634527.1"/>
    <property type="molecule type" value="Genomic_DNA"/>
</dbReference>
<evidence type="ECO:0000313" key="2">
    <source>
        <dbReference type="Proteomes" id="UP001221142"/>
    </source>
</evidence>
<evidence type="ECO:0008006" key="3">
    <source>
        <dbReference type="Google" id="ProtNLM"/>
    </source>
</evidence>
<gene>
    <name evidence="1" type="ORF">FB45DRAFT_1141631</name>
</gene>
<organism evidence="1 2">
    <name type="scientific">Roridomyces roridus</name>
    <dbReference type="NCBI Taxonomy" id="1738132"/>
    <lineage>
        <taxon>Eukaryota</taxon>
        <taxon>Fungi</taxon>
        <taxon>Dikarya</taxon>
        <taxon>Basidiomycota</taxon>
        <taxon>Agaricomycotina</taxon>
        <taxon>Agaricomycetes</taxon>
        <taxon>Agaricomycetidae</taxon>
        <taxon>Agaricales</taxon>
        <taxon>Marasmiineae</taxon>
        <taxon>Mycenaceae</taxon>
        <taxon>Roridomyces</taxon>
    </lineage>
</organism>
<evidence type="ECO:0000313" key="1">
    <source>
        <dbReference type="EMBL" id="KAJ7634527.1"/>
    </source>
</evidence>
<keyword evidence="2" id="KW-1185">Reference proteome</keyword>
<sequence>MIDLPQELLDAVIDQVDDRPTLHSCALVSHAFLAPSQRNIFHSLYIGRRRVGSAPGRLRAAGPFFTDSPHLALYVRNVTIDMPGTPQQLAAWTTVLSMLQGVLGSGQGSLIAAATAVPIVSFFRVDVPQIRGDLEDECKEGPRLRHLMLTYSGLCELLLRPRDPSFMSRVERLELRVDAFSRGSDERLLAACAPTLTHLTLDAGALTQPLNIPHLPLVRVLKFKVFVDHLRCLSEHFPATFARLAAALPLVEHIHLSFIVEPLFPEVPWPAAEPLPVLGPTFKDRSQLLYLQGVHCTIPRRNALPGSMESLFRFFVPAVETRMPGLQGTGILKCALTDPLPSYVLGLP</sequence>
<reference evidence="1" key="1">
    <citation type="submission" date="2023-03" db="EMBL/GenBank/DDBJ databases">
        <title>Massive genome expansion in bonnet fungi (Mycena s.s.) driven by repeated elements and novel gene families across ecological guilds.</title>
        <authorList>
            <consortium name="Lawrence Berkeley National Laboratory"/>
            <person name="Harder C.B."/>
            <person name="Miyauchi S."/>
            <person name="Viragh M."/>
            <person name="Kuo A."/>
            <person name="Thoen E."/>
            <person name="Andreopoulos B."/>
            <person name="Lu D."/>
            <person name="Skrede I."/>
            <person name="Drula E."/>
            <person name="Henrissat B."/>
            <person name="Morin E."/>
            <person name="Kohler A."/>
            <person name="Barry K."/>
            <person name="LaButti K."/>
            <person name="Morin E."/>
            <person name="Salamov A."/>
            <person name="Lipzen A."/>
            <person name="Mereny Z."/>
            <person name="Hegedus B."/>
            <person name="Baldrian P."/>
            <person name="Stursova M."/>
            <person name="Weitz H."/>
            <person name="Taylor A."/>
            <person name="Grigoriev I.V."/>
            <person name="Nagy L.G."/>
            <person name="Martin F."/>
            <person name="Kauserud H."/>
        </authorList>
    </citation>
    <scope>NUCLEOTIDE SEQUENCE</scope>
    <source>
        <strain evidence="1">9284</strain>
    </source>
</reference>
<accession>A0AAD7BYZ6</accession>
<dbReference type="AlphaFoldDB" id="A0AAD7BYZ6"/>
<comment type="caution">
    <text evidence="1">The sequence shown here is derived from an EMBL/GenBank/DDBJ whole genome shotgun (WGS) entry which is preliminary data.</text>
</comment>